<sequence>MPTIRFGRRSIKLPSNRAARIGLGGAFVAGGLLSFLPVLGVWMLPLGMIILSHDFARVRRMRRRSEVGMIRRWRAWRRKPVPGE</sequence>
<evidence type="ECO:0008006" key="4">
    <source>
        <dbReference type="Google" id="ProtNLM"/>
    </source>
</evidence>
<keyword evidence="3" id="KW-1185">Reference proteome</keyword>
<gene>
    <name evidence="2" type="ORF">GGQ63_003664</name>
</gene>
<comment type="caution">
    <text evidence="2">The sequence shown here is derived from an EMBL/GenBank/DDBJ whole genome shotgun (WGS) entry which is preliminary data.</text>
</comment>
<name>A0A7W9FPU6_9HYPH</name>
<dbReference type="EMBL" id="JACHOO010000009">
    <property type="protein sequence ID" value="MBB5754576.1"/>
    <property type="molecule type" value="Genomic_DNA"/>
</dbReference>
<evidence type="ECO:0000313" key="3">
    <source>
        <dbReference type="Proteomes" id="UP000523821"/>
    </source>
</evidence>
<dbReference type="RefSeq" id="WP_183858024.1">
    <property type="nucleotide sequence ID" value="NZ_JACHOO010000009.1"/>
</dbReference>
<evidence type="ECO:0000313" key="2">
    <source>
        <dbReference type="EMBL" id="MBB5754576.1"/>
    </source>
</evidence>
<keyword evidence="1" id="KW-1133">Transmembrane helix</keyword>
<dbReference type="AlphaFoldDB" id="A0A7W9FPU6"/>
<organism evidence="2 3">
    <name type="scientific">Prosthecomicrobium pneumaticum</name>
    <dbReference type="NCBI Taxonomy" id="81895"/>
    <lineage>
        <taxon>Bacteria</taxon>
        <taxon>Pseudomonadati</taxon>
        <taxon>Pseudomonadota</taxon>
        <taxon>Alphaproteobacteria</taxon>
        <taxon>Hyphomicrobiales</taxon>
        <taxon>Kaistiaceae</taxon>
        <taxon>Prosthecomicrobium</taxon>
    </lineage>
</organism>
<protein>
    <recommendedName>
        <fullName evidence="4">Transmembrane protein (PGPGW)</fullName>
    </recommendedName>
</protein>
<keyword evidence="1" id="KW-0472">Membrane</keyword>
<feature type="transmembrane region" description="Helical" evidence="1">
    <location>
        <begin position="21"/>
        <end position="44"/>
    </location>
</feature>
<evidence type="ECO:0000256" key="1">
    <source>
        <dbReference type="SAM" id="Phobius"/>
    </source>
</evidence>
<reference evidence="2 3" key="1">
    <citation type="submission" date="2020-08" db="EMBL/GenBank/DDBJ databases">
        <title>Genomic Encyclopedia of Type Strains, Phase IV (KMG-IV): sequencing the most valuable type-strain genomes for metagenomic binning, comparative biology and taxonomic classification.</title>
        <authorList>
            <person name="Goeker M."/>
        </authorList>
    </citation>
    <scope>NUCLEOTIDE SEQUENCE [LARGE SCALE GENOMIC DNA]</scope>
    <source>
        <strain evidence="2 3">DSM 16268</strain>
    </source>
</reference>
<accession>A0A7W9FPU6</accession>
<dbReference type="Proteomes" id="UP000523821">
    <property type="component" value="Unassembled WGS sequence"/>
</dbReference>
<proteinExistence type="predicted"/>
<keyword evidence="1" id="KW-0812">Transmembrane</keyword>